<feature type="region of interest" description="Disordered" evidence="1">
    <location>
        <begin position="46"/>
        <end position="99"/>
    </location>
</feature>
<dbReference type="WBParaSite" id="SPAL_0001611400.1">
    <property type="protein sequence ID" value="SPAL_0001611400.1"/>
    <property type="gene ID" value="SPAL_0001611400"/>
</dbReference>
<evidence type="ECO:0000313" key="4">
    <source>
        <dbReference type="WBParaSite" id="SPAL_0001611400.1"/>
    </source>
</evidence>
<proteinExistence type="predicted"/>
<protein>
    <submittedName>
        <fullName evidence="4">Neur_chan_memb domain-containing protein</fullName>
    </submittedName>
</protein>
<evidence type="ECO:0000256" key="1">
    <source>
        <dbReference type="SAM" id="MobiDB-lite"/>
    </source>
</evidence>
<evidence type="ECO:0000313" key="3">
    <source>
        <dbReference type="Proteomes" id="UP000046392"/>
    </source>
</evidence>
<keyword evidence="3" id="KW-1185">Reference proteome</keyword>
<accession>A0A0N5CE23</accession>
<sequence length="99" mass="11594">MRRYIFTNILIFLIIPNLLVNCLVLYHRVPKPRLICHEEVLDNTTHGGVYRSKNHNKQMPIIPEEDSSSGMHIEHVRHRRQQENKGSEEEGPILEIDVS</sequence>
<feature type="transmembrane region" description="Helical" evidence="2">
    <location>
        <begin position="6"/>
        <end position="26"/>
    </location>
</feature>
<dbReference type="Proteomes" id="UP000046392">
    <property type="component" value="Unplaced"/>
</dbReference>
<keyword evidence="2" id="KW-0812">Transmembrane</keyword>
<organism evidence="3 4">
    <name type="scientific">Strongyloides papillosus</name>
    <name type="common">Intestinal threadworm</name>
    <dbReference type="NCBI Taxonomy" id="174720"/>
    <lineage>
        <taxon>Eukaryota</taxon>
        <taxon>Metazoa</taxon>
        <taxon>Ecdysozoa</taxon>
        <taxon>Nematoda</taxon>
        <taxon>Chromadorea</taxon>
        <taxon>Rhabditida</taxon>
        <taxon>Tylenchina</taxon>
        <taxon>Panagrolaimomorpha</taxon>
        <taxon>Strongyloidoidea</taxon>
        <taxon>Strongyloididae</taxon>
        <taxon>Strongyloides</taxon>
    </lineage>
</organism>
<dbReference type="AlphaFoldDB" id="A0A0N5CE23"/>
<keyword evidence="2" id="KW-0472">Membrane</keyword>
<name>A0A0N5CE23_STREA</name>
<reference evidence="4" key="1">
    <citation type="submission" date="2017-02" db="UniProtKB">
        <authorList>
            <consortium name="WormBaseParasite"/>
        </authorList>
    </citation>
    <scope>IDENTIFICATION</scope>
</reference>
<keyword evidence="2" id="KW-1133">Transmembrane helix</keyword>
<evidence type="ECO:0000256" key="2">
    <source>
        <dbReference type="SAM" id="Phobius"/>
    </source>
</evidence>